<reference evidence="2 3" key="1">
    <citation type="journal article" date="2018" name="IMA Fungus">
        <title>IMA Genome-F 9: Draft genome sequence of Annulohypoxylon stygium, Aspergillus mulundensis, Berkeleyomyces basicola (syn. Thielaviopsis basicola), Ceratocystis smalleyi, two Cercospora beticola strains, Coleophoma cylindrospora, Fusarium fracticaudum, Phialophora cf. hyalina, and Morchella septimelata.</title>
        <authorList>
            <person name="Wingfield B.D."/>
            <person name="Bills G.F."/>
            <person name="Dong Y."/>
            <person name="Huang W."/>
            <person name="Nel W.J."/>
            <person name="Swalarsk-Parry B.S."/>
            <person name="Vaghefi N."/>
            <person name="Wilken P.M."/>
            <person name="An Z."/>
            <person name="de Beer Z.W."/>
            <person name="De Vos L."/>
            <person name="Chen L."/>
            <person name="Duong T.A."/>
            <person name="Gao Y."/>
            <person name="Hammerbacher A."/>
            <person name="Kikkert J.R."/>
            <person name="Li Y."/>
            <person name="Li H."/>
            <person name="Li K."/>
            <person name="Li Q."/>
            <person name="Liu X."/>
            <person name="Ma X."/>
            <person name="Naidoo K."/>
            <person name="Pethybridge S.J."/>
            <person name="Sun J."/>
            <person name="Steenkamp E.T."/>
            <person name="van der Nest M.A."/>
            <person name="van Wyk S."/>
            <person name="Wingfield M.J."/>
            <person name="Xiong C."/>
            <person name="Yue Q."/>
            <person name="Zhang X."/>
        </authorList>
    </citation>
    <scope>NUCLEOTIDE SEQUENCE [LARGE SCALE GENOMIC DNA]</scope>
    <source>
        <strain evidence="2 3">BP6252</strain>
    </source>
</reference>
<dbReference type="Proteomes" id="UP000256645">
    <property type="component" value="Unassembled WGS sequence"/>
</dbReference>
<name>A0A3D8RBN5_9HELO</name>
<evidence type="ECO:0000313" key="2">
    <source>
        <dbReference type="EMBL" id="RDW71469.1"/>
    </source>
</evidence>
<proteinExistence type="predicted"/>
<organism evidence="2 3">
    <name type="scientific">Coleophoma cylindrospora</name>
    <dbReference type="NCBI Taxonomy" id="1849047"/>
    <lineage>
        <taxon>Eukaryota</taxon>
        <taxon>Fungi</taxon>
        <taxon>Dikarya</taxon>
        <taxon>Ascomycota</taxon>
        <taxon>Pezizomycotina</taxon>
        <taxon>Leotiomycetes</taxon>
        <taxon>Helotiales</taxon>
        <taxon>Dermateaceae</taxon>
        <taxon>Coleophoma</taxon>
    </lineage>
</organism>
<sequence>MAKRASSLRKRKSVAARNSAAEEQDVAYSCQASTVAPRYAFCCQAVLVGSWILGLLDRRPPEEFNPFAHDDTCHAIQEAWHQSSVRTRACDISASLLRPASSPRVLSCALGGRLHDD</sequence>
<protein>
    <submittedName>
        <fullName evidence="2">Uncharacterized protein</fullName>
    </submittedName>
</protein>
<gene>
    <name evidence="2" type="ORF">BP6252_08032</name>
</gene>
<comment type="caution">
    <text evidence="2">The sequence shown here is derived from an EMBL/GenBank/DDBJ whole genome shotgun (WGS) entry which is preliminary data.</text>
</comment>
<evidence type="ECO:0000313" key="3">
    <source>
        <dbReference type="Proteomes" id="UP000256645"/>
    </source>
</evidence>
<accession>A0A3D8RBN5</accession>
<dbReference type="EMBL" id="PDLM01000008">
    <property type="protein sequence ID" value="RDW71469.1"/>
    <property type="molecule type" value="Genomic_DNA"/>
</dbReference>
<evidence type="ECO:0000256" key="1">
    <source>
        <dbReference type="SAM" id="MobiDB-lite"/>
    </source>
</evidence>
<keyword evidence="3" id="KW-1185">Reference proteome</keyword>
<feature type="compositionally biased region" description="Basic residues" evidence="1">
    <location>
        <begin position="1"/>
        <end position="14"/>
    </location>
</feature>
<dbReference type="AlphaFoldDB" id="A0A3D8RBN5"/>
<feature type="region of interest" description="Disordered" evidence="1">
    <location>
        <begin position="1"/>
        <end position="23"/>
    </location>
</feature>